<accession>A0A3V2NZV3</accession>
<dbReference type="Gene3D" id="4.10.1330.10">
    <property type="entry name" value="non globular Virulence effector SptP domain"/>
    <property type="match status" value="1"/>
</dbReference>
<dbReference type="SUPFAM" id="SSF47233">
    <property type="entry name" value="Bacterial GAP domain"/>
    <property type="match status" value="1"/>
</dbReference>
<evidence type="ECO:0000259" key="3">
    <source>
        <dbReference type="Pfam" id="PF03545"/>
    </source>
</evidence>
<keyword evidence="1" id="KW-0343">GTPase activation</keyword>
<dbReference type="Proteomes" id="UP000839682">
    <property type="component" value="Unassembled WGS sequence"/>
</dbReference>
<dbReference type="EMBL" id="AAACIV010000027">
    <property type="protein sequence ID" value="EAA7255337.1"/>
    <property type="molecule type" value="Genomic_DNA"/>
</dbReference>
<evidence type="ECO:0000256" key="1">
    <source>
        <dbReference type="ARBA" id="ARBA00022468"/>
    </source>
</evidence>
<dbReference type="InterPro" id="IPR037168">
    <property type="entry name" value="YopE_GAP_dom_sf"/>
</dbReference>
<feature type="domain" description="Virulence factor YopE GAP" evidence="3">
    <location>
        <begin position="163"/>
        <end position="230"/>
    </location>
</feature>
<dbReference type="Pfam" id="PF03545">
    <property type="entry name" value="YopE"/>
    <property type="match status" value="1"/>
</dbReference>
<sequence length="304" mass="32637">MSAIPLSEFSGVRGSGHARLYIKASESGTRTVVSERPGSRIITRIGKLPLLRNLESVRERRSAAAREDQYTRSVFQESLKQVYGDAFSRQAIQDITGKSLTRRGVKKIINSAEKMKLCGGKEAPELASSDKAGGAAEIAYDLSLKELGLFARQAKMITGSELKNMETLATGNGCLRSLMTAAQGVAQFSGNADIAEAVRTRLDVQIGGIPFSQFGTCSTTGGAVQWVKNASQNDLEGAAGVIRGIARDFEQLLKNIKHGQNKINSPSPEVPGPDNTGVGAQTQVMAETARHWGAVVQEFRATRR</sequence>
<dbReference type="AlphaFoldDB" id="A0A3V2NZV3"/>
<protein>
    <recommendedName>
        <fullName evidence="3">Virulence factor YopE GAP domain-containing protein</fullName>
    </recommendedName>
</protein>
<evidence type="ECO:0000256" key="2">
    <source>
        <dbReference type="ARBA" id="ARBA00023026"/>
    </source>
</evidence>
<dbReference type="SUPFAM" id="SSF56568">
    <property type="entry name" value="Non-globular alpha+beta subunits of globular proteins"/>
    <property type="match status" value="1"/>
</dbReference>
<dbReference type="InterPro" id="IPR011070">
    <property type="entry name" value="Globular_prot_asu/bsu"/>
</dbReference>
<name>A0A3V2NZV3_SALET</name>
<dbReference type="InterPro" id="IPR014773">
    <property type="entry name" value="YopE_GAP_dom"/>
</dbReference>
<comment type="caution">
    <text evidence="4">The sequence shown here is derived from an EMBL/GenBank/DDBJ whole genome shotgun (WGS) entry which is preliminary data.</text>
</comment>
<organism evidence="4">
    <name type="scientific">Salmonella enterica I</name>
    <dbReference type="NCBI Taxonomy" id="59201"/>
    <lineage>
        <taxon>Bacteria</taxon>
        <taxon>Pseudomonadati</taxon>
        <taxon>Pseudomonadota</taxon>
        <taxon>Gammaproteobacteria</taxon>
        <taxon>Enterobacterales</taxon>
        <taxon>Enterobacteriaceae</taxon>
        <taxon>Salmonella</taxon>
    </lineage>
</organism>
<proteinExistence type="predicted"/>
<keyword evidence="2" id="KW-0843">Virulence</keyword>
<evidence type="ECO:0000313" key="4">
    <source>
        <dbReference type="EMBL" id="EAA7255337.1"/>
    </source>
</evidence>
<dbReference type="GO" id="GO:0005096">
    <property type="term" value="F:GTPase activator activity"/>
    <property type="evidence" value="ECO:0007669"/>
    <property type="project" value="UniProtKB-KW"/>
</dbReference>
<gene>
    <name evidence="4" type="ORF">DSF98_22165</name>
</gene>
<reference evidence="4" key="1">
    <citation type="submission" date="2018-07" db="EMBL/GenBank/DDBJ databases">
        <authorList>
            <person name="Ashton P.M."/>
            <person name="Dallman T."/>
            <person name="Nair S."/>
            <person name="De Pinna E."/>
            <person name="Peters T."/>
            <person name="Grant K."/>
        </authorList>
    </citation>
    <scope>NUCLEOTIDE SEQUENCE [LARGE SCALE GENOMIC DNA]</scope>
    <source>
        <strain evidence="4">440016</strain>
    </source>
</reference>
<dbReference type="InterPro" id="IPR044899">
    <property type="entry name" value="SptP_N_sf"/>
</dbReference>
<dbReference type="Gene3D" id="1.20.120.260">
    <property type="entry name" value="Virulence factor YopE uncharacterised domain"/>
    <property type="match status" value="1"/>
</dbReference>